<dbReference type="Pfam" id="PF02311">
    <property type="entry name" value="AraC_binding"/>
    <property type="match status" value="1"/>
</dbReference>
<dbReference type="PROSITE" id="PS00041">
    <property type="entry name" value="HTH_ARAC_FAMILY_1"/>
    <property type="match status" value="1"/>
</dbReference>
<dbReference type="Proteomes" id="UP000187046">
    <property type="component" value="Unassembled WGS sequence"/>
</dbReference>
<keyword evidence="3" id="KW-0804">Transcription</keyword>
<dbReference type="PRINTS" id="PR00032">
    <property type="entry name" value="HTHARAC"/>
</dbReference>
<dbReference type="InterPro" id="IPR014710">
    <property type="entry name" value="RmlC-like_jellyroll"/>
</dbReference>
<dbReference type="EMBL" id="MRBL01000004">
    <property type="protein sequence ID" value="OMI29416.1"/>
    <property type="molecule type" value="Genomic_DNA"/>
</dbReference>
<reference evidence="5 6" key="1">
    <citation type="submission" date="2016-12" db="EMBL/GenBank/DDBJ databases">
        <title>Bacillus phylogenomics.</title>
        <authorList>
            <person name="Dunlap C."/>
        </authorList>
    </citation>
    <scope>NUCLEOTIDE SEQUENCE [LARGE SCALE GENOMIC DNA]</scope>
    <source>
        <strain evidence="5 6">NRRL B-41327</strain>
    </source>
</reference>
<dbReference type="InterPro" id="IPR037923">
    <property type="entry name" value="HTH-like"/>
</dbReference>
<gene>
    <name evidence="5" type="ORF">BTA31_04455</name>
</gene>
<evidence type="ECO:0000256" key="1">
    <source>
        <dbReference type="ARBA" id="ARBA00023015"/>
    </source>
</evidence>
<dbReference type="PROSITE" id="PS01124">
    <property type="entry name" value="HTH_ARAC_FAMILY_2"/>
    <property type="match status" value="1"/>
</dbReference>
<dbReference type="SMART" id="SM00342">
    <property type="entry name" value="HTH_ARAC"/>
    <property type="match status" value="1"/>
</dbReference>
<evidence type="ECO:0000256" key="3">
    <source>
        <dbReference type="ARBA" id="ARBA00023163"/>
    </source>
</evidence>
<organism evidence="5 6">
    <name type="scientific">Bacillus haynesii</name>
    <dbReference type="NCBI Taxonomy" id="1925021"/>
    <lineage>
        <taxon>Bacteria</taxon>
        <taxon>Bacillati</taxon>
        <taxon>Bacillota</taxon>
        <taxon>Bacilli</taxon>
        <taxon>Bacillales</taxon>
        <taxon>Bacillaceae</taxon>
        <taxon>Bacillus</taxon>
    </lineage>
</organism>
<dbReference type="PANTHER" id="PTHR43280:SF2">
    <property type="entry name" value="HTH-TYPE TRANSCRIPTIONAL REGULATOR EXSA"/>
    <property type="match status" value="1"/>
</dbReference>
<evidence type="ECO:0000313" key="5">
    <source>
        <dbReference type="EMBL" id="OMI29416.1"/>
    </source>
</evidence>
<keyword evidence="1" id="KW-0805">Transcription regulation</keyword>
<name>A0ABX3I7H0_9BACI</name>
<dbReference type="InterPro" id="IPR020449">
    <property type="entry name" value="Tscrpt_reg_AraC-type_HTH"/>
</dbReference>
<dbReference type="InterPro" id="IPR018060">
    <property type="entry name" value="HTH_AraC"/>
</dbReference>
<accession>A0ABX3I7H0</accession>
<dbReference type="SUPFAM" id="SSF51215">
    <property type="entry name" value="Regulatory protein AraC"/>
    <property type="match status" value="1"/>
</dbReference>
<dbReference type="InterPro" id="IPR003313">
    <property type="entry name" value="AraC-bd"/>
</dbReference>
<keyword evidence="6" id="KW-1185">Reference proteome</keyword>
<dbReference type="SUPFAM" id="SSF46689">
    <property type="entry name" value="Homeodomain-like"/>
    <property type="match status" value="2"/>
</dbReference>
<sequence>MPDMLHPKYFIAEHSFSIQYMQRKGFTEMNAPHVHEGYELYYLLSGERTYFINQSVYTAEKGSMIIINPHDLHRTSSTEVQEFERILINFSHDFIEPLLECSHYRLLPFPENQNFIAFSLREQAAVEHLLMEMKKECKLKKEGYEDVVRALLFQLLFTIYRNLAGGGRNQTRPLHPMDEKISEIASYINGSFQETMTLNGLAGQFYISPSYLSRVFKKVTGFHLQEYIRHIRIREAKKRLRDTDEKILDIAADTGFKHISHFNKVFKEIVGIPPLQYRKKSRDI</sequence>
<protein>
    <submittedName>
        <fullName evidence="5">AraC family transcriptional regulator</fullName>
    </submittedName>
</protein>
<proteinExistence type="predicted"/>
<dbReference type="Pfam" id="PF12833">
    <property type="entry name" value="HTH_18"/>
    <property type="match status" value="1"/>
</dbReference>
<evidence type="ECO:0000256" key="2">
    <source>
        <dbReference type="ARBA" id="ARBA00023125"/>
    </source>
</evidence>
<keyword evidence="2" id="KW-0238">DNA-binding</keyword>
<comment type="caution">
    <text evidence="5">The sequence shown here is derived from an EMBL/GenBank/DDBJ whole genome shotgun (WGS) entry which is preliminary data.</text>
</comment>
<dbReference type="InterPro" id="IPR018062">
    <property type="entry name" value="HTH_AraC-typ_CS"/>
</dbReference>
<dbReference type="PANTHER" id="PTHR43280">
    <property type="entry name" value="ARAC-FAMILY TRANSCRIPTIONAL REGULATOR"/>
    <property type="match status" value="1"/>
</dbReference>
<evidence type="ECO:0000313" key="6">
    <source>
        <dbReference type="Proteomes" id="UP000187046"/>
    </source>
</evidence>
<dbReference type="InterPro" id="IPR009057">
    <property type="entry name" value="Homeodomain-like_sf"/>
</dbReference>
<dbReference type="Gene3D" id="2.60.120.10">
    <property type="entry name" value="Jelly Rolls"/>
    <property type="match status" value="1"/>
</dbReference>
<dbReference type="Gene3D" id="1.10.10.60">
    <property type="entry name" value="Homeodomain-like"/>
    <property type="match status" value="2"/>
</dbReference>
<evidence type="ECO:0000259" key="4">
    <source>
        <dbReference type="PROSITE" id="PS01124"/>
    </source>
</evidence>
<feature type="domain" description="HTH araC/xylS-type" evidence="4">
    <location>
        <begin position="182"/>
        <end position="280"/>
    </location>
</feature>